<protein>
    <submittedName>
        <fullName evidence="1">Panthothenate synthetase</fullName>
        <ecNumber evidence="1 2">6.3.2.1</ecNumber>
    </submittedName>
    <submittedName>
        <fullName evidence="2">Pantoate--beta-alanine ligase</fullName>
    </submittedName>
</protein>
<dbReference type="EMBL" id="LR134377">
    <property type="protein sequence ID" value="VEH04586.1"/>
    <property type="molecule type" value="Genomic_DNA"/>
</dbReference>
<dbReference type="STRING" id="35755.UL82_02600"/>
<dbReference type="AlphaFoldDB" id="A0A0F6QZI5"/>
<dbReference type="EC" id="6.3.2.1" evidence="1 2"/>
<dbReference type="GO" id="GO:0004592">
    <property type="term" value="F:pantoate-beta-alanine ligase activity"/>
    <property type="evidence" value="ECO:0007669"/>
    <property type="project" value="UniProtKB-EC"/>
</dbReference>
<reference evidence="2 4" key="2">
    <citation type="submission" date="2018-12" db="EMBL/GenBank/DDBJ databases">
        <authorList>
            <consortium name="Pathogen Informatics"/>
        </authorList>
    </citation>
    <scope>NUCLEOTIDE SEQUENCE [LARGE SCALE GENOMIC DNA]</scope>
    <source>
        <strain evidence="2 4">NCTC949</strain>
    </source>
</reference>
<organism evidence="1 3">
    <name type="scientific">Corynebacterium kutscheri</name>
    <dbReference type="NCBI Taxonomy" id="35755"/>
    <lineage>
        <taxon>Bacteria</taxon>
        <taxon>Bacillati</taxon>
        <taxon>Actinomycetota</taxon>
        <taxon>Actinomycetes</taxon>
        <taxon>Mycobacteriales</taxon>
        <taxon>Corynebacteriaceae</taxon>
        <taxon>Corynebacterium</taxon>
    </lineage>
</organism>
<dbReference type="RefSeq" id="WP_046438876.1">
    <property type="nucleotide sequence ID" value="NZ_CP011312.1"/>
</dbReference>
<dbReference type="Gene3D" id="3.40.50.620">
    <property type="entry name" value="HUPs"/>
    <property type="match status" value="2"/>
</dbReference>
<dbReference type="HOGENOM" id="CLU_047148_0_1_11"/>
<reference evidence="1 3" key="1">
    <citation type="journal article" date="2015" name="Genome Announc.">
        <title>Complete Genome Sequence of Corynebacterium kutscheri DSM 20755, a Corynebacterial Type Strain with Remarkably Low G+C Content of Chromosomal DNA.</title>
        <authorList>
            <person name="Ruckert C."/>
            <person name="Albersmeier A."/>
            <person name="Winkler A."/>
            <person name="Tauch A."/>
        </authorList>
    </citation>
    <scope>NUCLEOTIDE SEQUENCE [LARGE SCALE GENOMIC DNA]</scope>
    <source>
        <strain evidence="1 3">DSM 20755</strain>
    </source>
</reference>
<evidence type="ECO:0000313" key="1">
    <source>
        <dbReference type="EMBL" id="AKE40745.1"/>
    </source>
</evidence>
<evidence type="ECO:0000313" key="4">
    <source>
        <dbReference type="Proteomes" id="UP000271380"/>
    </source>
</evidence>
<dbReference type="EMBL" id="CP011312">
    <property type="protein sequence ID" value="AKE40745.1"/>
    <property type="molecule type" value="Genomic_DNA"/>
</dbReference>
<dbReference type="OrthoDB" id="9773087at2"/>
<dbReference type="Proteomes" id="UP000033457">
    <property type="component" value="Chromosome"/>
</dbReference>
<evidence type="ECO:0000313" key="3">
    <source>
        <dbReference type="Proteomes" id="UP000033457"/>
    </source>
</evidence>
<keyword evidence="3" id="KW-1185">Reference proteome</keyword>
<evidence type="ECO:0000313" key="2">
    <source>
        <dbReference type="EMBL" id="VEH04586.1"/>
    </source>
</evidence>
<dbReference type="KEGG" id="cku:UL82_02600"/>
<dbReference type="Pfam" id="PF02569">
    <property type="entry name" value="Pantoate_ligase"/>
    <property type="match status" value="1"/>
</dbReference>
<dbReference type="GO" id="GO:0015940">
    <property type="term" value="P:pantothenate biosynthetic process"/>
    <property type="evidence" value="ECO:0007669"/>
    <property type="project" value="InterPro"/>
</dbReference>
<dbReference type="Proteomes" id="UP000271380">
    <property type="component" value="Chromosome"/>
</dbReference>
<proteinExistence type="predicted"/>
<accession>A0A0F6QZI5</accession>
<dbReference type="InterPro" id="IPR003721">
    <property type="entry name" value="Pantoate_ligase"/>
</dbReference>
<dbReference type="SUPFAM" id="SSF52374">
    <property type="entry name" value="Nucleotidylyl transferase"/>
    <property type="match status" value="1"/>
</dbReference>
<name>A0A0F6QZI5_9CORY</name>
<gene>
    <name evidence="2" type="primary">panC</name>
    <name evidence="2" type="ORF">NCTC949_00171</name>
    <name evidence="1" type="ORF">UL82_02600</name>
</gene>
<dbReference type="InterPro" id="IPR014729">
    <property type="entry name" value="Rossmann-like_a/b/a_fold"/>
</dbReference>
<keyword evidence="1" id="KW-0436">Ligase</keyword>
<sequence length="229" mass="24317">MAFQLKQSTSVDFATIPLVARAFRKQGKPVVLVALSTGLHAGHIRLLDAARRIPGSVVIASHEGIELTGVDAQVNISDEQLWPHGRHVRLDTGLWHEDIEPELARLIALILHIGPSDLVVGEKDWELLLALQKTVRDLHIPIKIHSVPVVRNADGVALSLSTPGDIAIAAALTAGVFVADQGTQAVLAAAHSVLAAANIEVEYLDVVGQRLIVGAIVDGARYIDNAGLA</sequence>